<dbReference type="EMBL" id="JACYTO010000002">
    <property type="protein sequence ID" value="MBD8503506.1"/>
    <property type="molecule type" value="Genomic_DNA"/>
</dbReference>
<keyword evidence="2" id="KW-1185">Reference proteome</keyword>
<comment type="caution">
    <text evidence="1">The sequence shown here is derived from an EMBL/GenBank/DDBJ whole genome shotgun (WGS) entry which is preliminary data.</text>
</comment>
<reference evidence="2" key="1">
    <citation type="submission" date="2023-07" db="EMBL/GenBank/DDBJ databases">
        <title>Thauera sp. CAU 1555 isolated from sand of Yaerae Beach.</title>
        <authorList>
            <person name="Kim W."/>
        </authorList>
    </citation>
    <scope>NUCLEOTIDE SEQUENCE [LARGE SCALE GENOMIC DNA]</scope>
    <source>
        <strain evidence="2">CAU 1555</strain>
    </source>
</reference>
<name>A0ABR9BAY3_9RHOO</name>
<dbReference type="RefSeq" id="WP_187718336.1">
    <property type="nucleotide sequence ID" value="NZ_JACTAH010000002.1"/>
</dbReference>
<evidence type="ECO:0000313" key="2">
    <source>
        <dbReference type="Proteomes" id="UP000603602"/>
    </source>
</evidence>
<gene>
    <name evidence="1" type="ORF">IFO67_11480</name>
</gene>
<dbReference type="Proteomes" id="UP000603602">
    <property type="component" value="Unassembled WGS sequence"/>
</dbReference>
<sequence>MSGFGHFDRDAQELEREIIRRGIALGIDWDDAAAVRALAREALDCDPACNLEALRSPDRQRRARAELFALAELMLRTMKQSAEFGVHTHGGPVWKAFGRALIEEAERGAGEP</sequence>
<protein>
    <submittedName>
        <fullName evidence="1">Uncharacterized protein</fullName>
    </submittedName>
</protein>
<proteinExistence type="predicted"/>
<evidence type="ECO:0000313" key="1">
    <source>
        <dbReference type="EMBL" id="MBD8503506.1"/>
    </source>
</evidence>
<organism evidence="1 2">
    <name type="scientific">Thauera sedimentorum</name>
    <dbReference type="NCBI Taxonomy" id="2767595"/>
    <lineage>
        <taxon>Bacteria</taxon>
        <taxon>Pseudomonadati</taxon>
        <taxon>Pseudomonadota</taxon>
        <taxon>Betaproteobacteria</taxon>
        <taxon>Rhodocyclales</taxon>
        <taxon>Zoogloeaceae</taxon>
        <taxon>Thauera</taxon>
    </lineage>
</organism>
<accession>A0ABR9BAY3</accession>